<gene>
    <name evidence="2" type="ORF">FHR36_000297</name>
</gene>
<dbReference type="SUPFAM" id="SSF89392">
    <property type="entry name" value="Prokaryotic lipoproteins and lipoprotein localization factors"/>
    <property type="match status" value="1"/>
</dbReference>
<feature type="compositionally biased region" description="Basic and acidic residues" evidence="1">
    <location>
        <begin position="299"/>
        <end position="309"/>
    </location>
</feature>
<dbReference type="RefSeq" id="WP_253793033.1">
    <property type="nucleotide sequence ID" value="NZ_BAAAUB010000031.1"/>
</dbReference>
<evidence type="ECO:0000313" key="2">
    <source>
        <dbReference type="EMBL" id="MCP2307205.1"/>
    </source>
</evidence>
<organism evidence="2 3">
    <name type="scientific">Kitasatospora paracochleata</name>
    <dbReference type="NCBI Taxonomy" id="58354"/>
    <lineage>
        <taxon>Bacteria</taxon>
        <taxon>Bacillati</taxon>
        <taxon>Actinomycetota</taxon>
        <taxon>Actinomycetes</taxon>
        <taxon>Kitasatosporales</taxon>
        <taxon>Streptomycetaceae</taxon>
        <taxon>Kitasatospora</taxon>
    </lineage>
</organism>
<protein>
    <submittedName>
        <fullName evidence="2">Outer membrane lipoprotein-sorting protein</fullName>
    </submittedName>
</protein>
<sequence>MVEQQTTPWKSRRRTAVRVALPVAVAAAAAAGVGLVPALASDSAPNLPQVSAEQLVAKVLAADTDTFSGTVRVSADLGLPTQLLSLAGGSGLGGSGLGAIAGGGVGSGGTGVAPQSKALELLGGDHTLNVAAAGPDKQRIELLGDKAGYQLVHDGDQVWAYDGAHQEALHLTAPKSAGHAGDAKGAMGPMGSVTPQELAKRFLAASAATTTVTVDGTESVAGRSAYRLSVKPAQQGSTVAEVRISVDSERGVPLGVQVRSVDGTKVLDAHFSSVSFAAPAASTFSFTPPKGAKVTEQQADGKDGGKGAAEHALPGVGELPKGLPDGKGAQPKVIGEGWTSVLSLSSPTGAPATGKSGDAPQGLPSIAKSLGKSVPGGTLVGTHVVNVLLTDDGRIFAGAVTPQLLQSAAAAK</sequence>
<accession>A0ABT1IPZ8</accession>
<keyword evidence="2" id="KW-0449">Lipoprotein</keyword>
<dbReference type="PANTHER" id="PTHR37507">
    <property type="entry name" value="SPORULATION PROTEIN YDCC"/>
    <property type="match status" value="1"/>
</dbReference>
<dbReference type="Proteomes" id="UP001206483">
    <property type="component" value="Unassembled WGS sequence"/>
</dbReference>
<name>A0ABT1IPZ8_9ACTN</name>
<dbReference type="PANTHER" id="PTHR37507:SF2">
    <property type="entry name" value="SPORULATION PROTEIN YDCC"/>
    <property type="match status" value="1"/>
</dbReference>
<proteinExistence type="predicted"/>
<dbReference type="Pfam" id="PF09865">
    <property type="entry name" value="DUF2092"/>
    <property type="match status" value="1"/>
</dbReference>
<dbReference type="InterPro" id="IPR029046">
    <property type="entry name" value="LolA/LolB/LppX"/>
</dbReference>
<reference evidence="2 3" key="1">
    <citation type="submission" date="2022-06" db="EMBL/GenBank/DDBJ databases">
        <title>Sequencing the genomes of 1000 actinobacteria strains.</title>
        <authorList>
            <person name="Klenk H.-P."/>
        </authorList>
    </citation>
    <scope>NUCLEOTIDE SEQUENCE [LARGE SCALE GENOMIC DNA]</scope>
    <source>
        <strain evidence="2 3">DSM 41656</strain>
    </source>
</reference>
<feature type="region of interest" description="Disordered" evidence="1">
    <location>
        <begin position="344"/>
        <end position="368"/>
    </location>
</feature>
<dbReference type="InterPro" id="IPR052944">
    <property type="entry name" value="Sporulation_related"/>
</dbReference>
<evidence type="ECO:0000313" key="3">
    <source>
        <dbReference type="Proteomes" id="UP001206483"/>
    </source>
</evidence>
<dbReference type="Gene3D" id="2.50.20.10">
    <property type="entry name" value="Lipoprotein localisation LolA/LolB/LppX"/>
    <property type="match status" value="1"/>
</dbReference>
<comment type="caution">
    <text evidence="2">The sequence shown here is derived from an EMBL/GenBank/DDBJ whole genome shotgun (WGS) entry which is preliminary data.</text>
</comment>
<keyword evidence="3" id="KW-1185">Reference proteome</keyword>
<feature type="region of interest" description="Disordered" evidence="1">
    <location>
        <begin position="288"/>
        <end position="325"/>
    </location>
</feature>
<dbReference type="EMBL" id="JAMZDX010000001">
    <property type="protein sequence ID" value="MCP2307205.1"/>
    <property type="molecule type" value="Genomic_DNA"/>
</dbReference>
<dbReference type="InterPro" id="IPR019207">
    <property type="entry name" value="DUF2092"/>
</dbReference>
<evidence type="ECO:0000256" key="1">
    <source>
        <dbReference type="SAM" id="MobiDB-lite"/>
    </source>
</evidence>